<dbReference type="AlphaFoldDB" id="A0A8J6A2U4"/>
<name>A0A8J6A2U4_GALPY</name>
<dbReference type="GO" id="GO:0006508">
    <property type="term" value="P:proteolysis"/>
    <property type="evidence" value="ECO:0007669"/>
    <property type="project" value="UniProtKB-KW"/>
</dbReference>
<evidence type="ECO:0000256" key="11">
    <source>
        <dbReference type="SAM" id="MobiDB-lite"/>
    </source>
</evidence>
<evidence type="ECO:0000256" key="6">
    <source>
        <dbReference type="ARBA" id="ARBA00034908"/>
    </source>
</evidence>
<proteinExistence type="inferred from homology"/>
<dbReference type="PANTHER" id="PTHR28631:SF1">
    <property type="entry name" value="ACTIN MATURATION PROTEASE"/>
    <property type="match status" value="1"/>
</dbReference>
<feature type="region of interest" description="Disordered" evidence="11">
    <location>
        <begin position="190"/>
        <end position="214"/>
    </location>
</feature>
<comment type="catalytic activity">
    <reaction evidence="9">
        <text>N-terminal N(alpha)-acetyl-L-methionyl-L-aspartyl-[protein] + H2O = N-terminal L-aspartyl-[protein] + N-acetyl-L-methionine</text>
        <dbReference type="Rhea" id="RHEA:74571"/>
        <dbReference type="Rhea" id="RHEA-COMP:12669"/>
        <dbReference type="Rhea" id="RHEA-COMP:12693"/>
        <dbReference type="ChEBI" id="CHEBI:15377"/>
        <dbReference type="ChEBI" id="CHEBI:64720"/>
        <dbReference type="ChEBI" id="CHEBI:71670"/>
        <dbReference type="ChEBI" id="CHEBI:133063"/>
    </reaction>
    <physiologicalReaction direction="left-to-right" evidence="9">
        <dbReference type="Rhea" id="RHEA:74572"/>
    </physiologicalReaction>
</comment>
<keyword evidence="3" id="KW-0378">Hydrolase</keyword>
<dbReference type="GO" id="GO:0004177">
    <property type="term" value="F:aminopeptidase activity"/>
    <property type="evidence" value="ECO:0007669"/>
    <property type="project" value="UniProtKB-KW"/>
</dbReference>
<evidence type="ECO:0000256" key="2">
    <source>
        <dbReference type="ARBA" id="ARBA00022670"/>
    </source>
</evidence>
<evidence type="ECO:0000256" key="8">
    <source>
        <dbReference type="ARBA" id="ARBA00049041"/>
    </source>
</evidence>
<evidence type="ECO:0000256" key="1">
    <source>
        <dbReference type="ARBA" id="ARBA00022438"/>
    </source>
</evidence>
<dbReference type="Proteomes" id="UP000700334">
    <property type="component" value="Unassembled WGS sequence"/>
</dbReference>
<comment type="similarity">
    <text evidence="4">Belongs to the ACTMAP family.</text>
</comment>
<comment type="catalytic activity">
    <reaction evidence="7">
        <text>N-terminal N(alpha)-acetyl-L-cysteinyl-L-glutamyl-[protein] + H2O = N-terminal L-glutamyl-[protein] + N-acetyl-L-cysteine</text>
        <dbReference type="Rhea" id="RHEA:74583"/>
        <dbReference type="Rhea" id="RHEA-COMP:12668"/>
        <dbReference type="Rhea" id="RHEA-COMP:18396"/>
        <dbReference type="ChEBI" id="CHEBI:15377"/>
        <dbReference type="ChEBI" id="CHEBI:64721"/>
        <dbReference type="ChEBI" id="CHEBI:78236"/>
        <dbReference type="ChEBI" id="CHEBI:193601"/>
    </reaction>
    <physiologicalReaction direction="left-to-right" evidence="7">
        <dbReference type="Rhea" id="RHEA:74584"/>
    </physiologicalReaction>
</comment>
<keyword evidence="1" id="KW-0031">Aminopeptidase</keyword>
<evidence type="ECO:0000256" key="5">
    <source>
        <dbReference type="ARBA" id="ARBA00034848"/>
    </source>
</evidence>
<dbReference type="EMBL" id="JAGFMF010011834">
    <property type="protein sequence ID" value="KAG8511377.1"/>
    <property type="molecule type" value="Genomic_DNA"/>
</dbReference>
<evidence type="ECO:0000313" key="13">
    <source>
        <dbReference type="Proteomes" id="UP000700334"/>
    </source>
</evidence>
<evidence type="ECO:0000256" key="9">
    <source>
        <dbReference type="ARBA" id="ARBA00093241"/>
    </source>
</evidence>
<keyword evidence="2" id="KW-0645">Protease</keyword>
<keyword evidence="13" id="KW-1185">Reference proteome</keyword>
<comment type="catalytic activity">
    <reaction evidence="10">
        <text>N-terminal N(alpha)-acetyl-L-methionyl-L-glutamyl-[protein] + H2O = N-terminal L-glutamyl-[protein] + N-acetyl-L-methionine</text>
        <dbReference type="Rhea" id="RHEA:74575"/>
        <dbReference type="Rhea" id="RHEA-COMP:12668"/>
        <dbReference type="Rhea" id="RHEA-COMP:12697"/>
        <dbReference type="ChEBI" id="CHEBI:15377"/>
        <dbReference type="ChEBI" id="CHEBI:64721"/>
        <dbReference type="ChEBI" id="CHEBI:71670"/>
        <dbReference type="ChEBI" id="CHEBI:133360"/>
    </reaction>
    <physiologicalReaction direction="left-to-right" evidence="10">
        <dbReference type="Rhea" id="RHEA:74576"/>
    </physiologicalReaction>
</comment>
<dbReference type="Pfam" id="PF21646">
    <property type="entry name" value="ACTMAP-like_C"/>
    <property type="match status" value="2"/>
</dbReference>
<evidence type="ECO:0000256" key="7">
    <source>
        <dbReference type="ARBA" id="ARBA00047999"/>
    </source>
</evidence>
<sequence>MISSCSSPPLEPPEIPAPQDLMIPPPQHPSLPDSAFPLPPSSLQAPAPPPPPLPPPAPALGAAPPHVFGLEKSRLLKEALEKAGPVPSCREDVKRLLKLHKDRCGLVALWMAGPLLLPPDGVPLERIVQVALERGYTAQGEMFSAADMGRLAQEVLGCHAELLCGGLGSPNRDRVLRHLVAGHPLLIPYPGTREGVDGEGRRPGSPRNASYDEDFNHEPCQRRGHKAHWAVSAGGCCPRALIRLSPAPSSRSHCPALRKQGVQLSQPAPTHPHSTWHSPAWKAAGASESPSQGVLLGVPGVPSLGYAEDPELPGLFHPVPSTARRPPLLPEEGSPGAAYLLSKQGKSWHYQLWDYDQVRDSNLQLTDFSPARAADGREYVVPAGGVRAGLCGQVLLLTPPTQATA</sequence>
<evidence type="ECO:0000256" key="3">
    <source>
        <dbReference type="ARBA" id="ARBA00022801"/>
    </source>
</evidence>
<comment type="catalytic activity">
    <reaction evidence="8">
        <text>N-terminal N(alpha)-acetyl-L-cysteinyl-L-aspartyl-[protein] + H2O = N-terminal L-aspartyl-[protein] + N-acetyl-L-cysteine</text>
        <dbReference type="Rhea" id="RHEA:74579"/>
        <dbReference type="Rhea" id="RHEA-COMP:12669"/>
        <dbReference type="Rhea" id="RHEA-COMP:18395"/>
        <dbReference type="ChEBI" id="CHEBI:15377"/>
        <dbReference type="ChEBI" id="CHEBI:64720"/>
        <dbReference type="ChEBI" id="CHEBI:78236"/>
        <dbReference type="ChEBI" id="CHEBI:193599"/>
    </reaction>
    <physiologicalReaction direction="left-to-right" evidence="8">
        <dbReference type="Rhea" id="RHEA:74580"/>
    </physiologicalReaction>
</comment>
<reference evidence="12" key="1">
    <citation type="journal article" date="2021" name="Evol. Appl.">
        <title>The genome of the Pyrenean desman and the effects of bottlenecks and inbreeding on the genomic landscape of an endangered species.</title>
        <authorList>
            <person name="Escoda L."/>
            <person name="Castresana J."/>
        </authorList>
    </citation>
    <scope>NUCLEOTIDE SEQUENCE</scope>
    <source>
        <strain evidence="12">IBE-C5619</strain>
    </source>
</reference>
<gene>
    <name evidence="12" type="ORF">J0S82_006945</name>
</gene>
<dbReference type="OrthoDB" id="198816at2759"/>
<evidence type="ECO:0000256" key="10">
    <source>
        <dbReference type="ARBA" id="ARBA00093265"/>
    </source>
</evidence>
<comment type="caution">
    <text evidence="12">The sequence shown here is derived from an EMBL/GenBank/DDBJ whole genome shotgun (WGS) entry which is preliminary data.</text>
</comment>
<protein>
    <recommendedName>
        <fullName evidence="5">Actin maturation protease</fullName>
    </recommendedName>
    <alternativeName>
        <fullName evidence="6">Actin aminopeptidase ACTMAP</fullName>
    </alternativeName>
</protein>
<organism evidence="12 13">
    <name type="scientific">Galemys pyrenaicus</name>
    <name type="common">Iberian desman</name>
    <name type="synonym">Pyrenean desman</name>
    <dbReference type="NCBI Taxonomy" id="202257"/>
    <lineage>
        <taxon>Eukaryota</taxon>
        <taxon>Metazoa</taxon>
        <taxon>Chordata</taxon>
        <taxon>Craniata</taxon>
        <taxon>Vertebrata</taxon>
        <taxon>Euteleostomi</taxon>
        <taxon>Mammalia</taxon>
        <taxon>Eutheria</taxon>
        <taxon>Laurasiatheria</taxon>
        <taxon>Eulipotyphla</taxon>
        <taxon>Talpidae</taxon>
        <taxon>Galemys</taxon>
    </lineage>
</organism>
<dbReference type="PANTHER" id="PTHR28631">
    <property type="entry name" value="UPF0692 PROTEIN C19ORF54"/>
    <property type="match status" value="1"/>
</dbReference>
<evidence type="ECO:0000313" key="12">
    <source>
        <dbReference type="EMBL" id="KAG8511377.1"/>
    </source>
</evidence>
<feature type="region of interest" description="Disordered" evidence="11">
    <location>
        <begin position="1"/>
        <end position="64"/>
    </location>
</feature>
<evidence type="ECO:0000256" key="4">
    <source>
        <dbReference type="ARBA" id="ARBA00034725"/>
    </source>
</evidence>
<feature type="compositionally biased region" description="Pro residues" evidence="11">
    <location>
        <begin position="46"/>
        <end position="58"/>
    </location>
</feature>
<dbReference type="InterPro" id="IPR040043">
    <property type="entry name" value="ACTMAP"/>
</dbReference>
<accession>A0A8J6A2U4</accession>